<accession>A0A674IZY1</accession>
<keyword evidence="9" id="KW-1185">Reference proteome</keyword>
<dbReference type="Pfam" id="PF15227">
    <property type="entry name" value="zf-C3HC4_4"/>
    <property type="match status" value="1"/>
</dbReference>
<sequence length="289" mass="32925">MASASPSQKMQEEATCSICLEYLTEPVTIDCGHNFCRACITQYCEHGEPESGTTFPCPECRMPFEMGKFRSNRKLANIVDNIKQLRLKPGKGQKENLCEQHQEKLKLFCEEDGEAICVVCRESRDHRDHTMLPVEEPVGPRSSFWGTLGQGEARCSHPCFTVQGVTKGKVENRRQSITREFKTLHQVLSEEEQLLLQRLAAEERETLQRLQDNITKLSEQSTALINLITELQEKCQQSAAELLQVRLGRFLHRSERVKLQPPEAVSPVLRNGYKICLDMRGMLERFTGG</sequence>
<dbReference type="InterPro" id="IPR013083">
    <property type="entry name" value="Znf_RING/FYVE/PHD"/>
</dbReference>
<proteinExistence type="predicted"/>
<dbReference type="InterPro" id="IPR017907">
    <property type="entry name" value="Znf_RING_CS"/>
</dbReference>
<evidence type="ECO:0000259" key="6">
    <source>
        <dbReference type="PROSITE" id="PS50089"/>
    </source>
</evidence>
<evidence type="ECO:0000256" key="2">
    <source>
        <dbReference type="ARBA" id="ARBA00022771"/>
    </source>
</evidence>
<dbReference type="Proteomes" id="UP000472274">
    <property type="component" value="Unplaced"/>
</dbReference>
<dbReference type="Gene3D" id="3.30.160.60">
    <property type="entry name" value="Classic Zinc Finger"/>
    <property type="match status" value="1"/>
</dbReference>
<dbReference type="InterPro" id="IPR001841">
    <property type="entry name" value="Znf_RING"/>
</dbReference>
<keyword evidence="1" id="KW-0479">Metal-binding</keyword>
<evidence type="ECO:0000256" key="3">
    <source>
        <dbReference type="ARBA" id="ARBA00022833"/>
    </source>
</evidence>
<evidence type="ECO:0000256" key="1">
    <source>
        <dbReference type="ARBA" id="ARBA00022723"/>
    </source>
</evidence>
<feature type="coiled-coil region" evidence="5">
    <location>
        <begin position="185"/>
        <end position="234"/>
    </location>
</feature>
<reference evidence="8" key="2">
    <citation type="submission" date="2025-09" db="UniProtKB">
        <authorList>
            <consortium name="Ensembl"/>
        </authorList>
    </citation>
    <scope>IDENTIFICATION</scope>
</reference>
<dbReference type="GO" id="GO:0008270">
    <property type="term" value="F:zinc ion binding"/>
    <property type="evidence" value="ECO:0007669"/>
    <property type="project" value="UniProtKB-KW"/>
</dbReference>
<dbReference type="Pfam" id="PF00643">
    <property type="entry name" value="zf-B_box"/>
    <property type="match status" value="1"/>
</dbReference>
<dbReference type="PROSITE" id="PS50089">
    <property type="entry name" value="ZF_RING_2"/>
    <property type="match status" value="1"/>
</dbReference>
<dbReference type="SMART" id="SM00184">
    <property type="entry name" value="RING"/>
    <property type="match status" value="1"/>
</dbReference>
<evidence type="ECO:0000313" key="9">
    <source>
        <dbReference type="Proteomes" id="UP000472274"/>
    </source>
</evidence>
<protein>
    <submittedName>
        <fullName evidence="8">Uncharacterized protein</fullName>
    </submittedName>
</protein>
<dbReference type="PANTHER" id="PTHR24103">
    <property type="entry name" value="E3 UBIQUITIN-PROTEIN LIGASE TRIM"/>
    <property type="match status" value="1"/>
</dbReference>
<feature type="domain" description="RING-type" evidence="6">
    <location>
        <begin position="16"/>
        <end position="61"/>
    </location>
</feature>
<evidence type="ECO:0000256" key="4">
    <source>
        <dbReference type="PROSITE-ProRule" id="PRU00024"/>
    </source>
</evidence>
<feature type="domain" description="B box-type" evidence="7">
    <location>
        <begin position="93"/>
        <end position="134"/>
    </location>
</feature>
<keyword evidence="3" id="KW-0862">Zinc</keyword>
<dbReference type="SUPFAM" id="SSF57850">
    <property type="entry name" value="RING/U-box"/>
    <property type="match status" value="1"/>
</dbReference>
<evidence type="ECO:0000256" key="5">
    <source>
        <dbReference type="SAM" id="Coils"/>
    </source>
</evidence>
<dbReference type="InterPro" id="IPR050143">
    <property type="entry name" value="TRIM/RBCC"/>
</dbReference>
<dbReference type="Gene3D" id="3.30.40.10">
    <property type="entry name" value="Zinc/RING finger domain, C3HC4 (zinc finger)"/>
    <property type="match status" value="1"/>
</dbReference>
<reference evidence="8" key="1">
    <citation type="submission" date="2025-08" db="UniProtKB">
        <authorList>
            <consortium name="Ensembl"/>
        </authorList>
    </citation>
    <scope>IDENTIFICATION</scope>
</reference>
<dbReference type="SUPFAM" id="SSF57845">
    <property type="entry name" value="B-box zinc-binding domain"/>
    <property type="match status" value="1"/>
</dbReference>
<dbReference type="CDD" id="cd19762">
    <property type="entry name" value="Bbox2_TRIM7-like"/>
    <property type="match status" value="1"/>
</dbReference>
<organism evidence="8 9">
    <name type="scientific">Terrapene triunguis</name>
    <name type="common">Three-toed box turtle</name>
    <dbReference type="NCBI Taxonomy" id="2587831"/>
    <lineage>
        <taxon>Eukaryota</taxon>
        <taxon>Metazoa</taxon>
        <taxon>Chordata</taxon>
        <taxon>Craniata</taxon>
        <taxon>Vertebrata</taxon>
        <taxon>Euteleostomi</taxon>
        <taxon>Archelosauria</taxon>
        <taxon>Testudinata</taxon>
        <taxon>Testudines</taxon>
        <taxon>Cryptodira</taxon>
        <taxon>Durocryptodira</taxon>
        <taxon>Testudinoidea</taxon>
        <taxon>Emydidae</taxon>
        <taxon>Terrapene</taxon>
    </lineage>
</organism>
<dbReference type="SMART" id="SM00336">
    <property type="entry name" value="BBOX"/>
    <property type="match status" value="1"/>
</dbReference>
<dbReference type="PROSITE" id="PS50119">
    <property type="entry name" value="ZF_BBOX"/>
    <property type="match status" value="1"/>
</dbReference>
<dbReference type="PROSITE" id="PS00518">
    <property type="entry name" value="ZF_RING_1"/>
    <property type="match status" value="1"/>
</dbReference>
<keyword evidence="2 4" id="KW-0863">Zinc-finger</keyword>
<dbReference type="Ensembl" id="ENSTMTT00000015630.1">
    <property type="protein sequence ID" value="ENSTMTP00000015091.1"/>
    <property type="gene ID" value="ENSTMTG00000011033.1"/>
</dbReference>
<keyword evidence="5" id="KW-0175">Coiled coil</keyword>
<evidence type="ECO:0000259" key="7">
    <source>
        <dbReference type="PROSITE" id="PS50119"/>
    </source>
</evidence>
<dbReference type="GeneTree" id="ENSGT00940000154126"/>
<dbReference type="InParanoid" id="A0A674IZY1"/>
<evidence type="ECO:0000313" key="8">
    <source>
        <dbReference type="Ensembl" id="ENSTMTP00000015091.1"/>
    </source>
</evidence>
<name>A0A674IZY1_9SAUR</name>
<dbReference type="AlphaFoldDB" id="A0A674IZY1"/>
<dbReference type="InterPro" id="IPR000315">
    <property type="entry name" value="Znf_B-box"/>
</dbReference>